<comment type="caution">
    <text evidence="1">The sequence shown here is derived from an EMBL/GenBank/DDBJ whole genome shotgun (WGS) entry which is preliminary data.</text>
</comment>
<reference evidence="1 2" key="1">
    <citation type="submission" date="2019-03" db="EMBL/GenBank/DDBJ databases">
        <title>The genome sequence of a newly discovered highly antifungal drug resistant Aspergillus species, Aspergillus tanneri NIH 1004.</title>
        <authorList>
            <person name="Mounaud S."/>
            <person name="Singh I."/>
            <person name="Joardar V."/>
            <person name="Pakala S."/>
            <person name="Pakala S."/>
            <person name="Venepally P."/>
            <person name="Hoover J."/>
            <person name="Nierman W."/>
            <person name="Chung J."/>
            <person name="Losada L."/>
        </authorList>
    </citation>
    <scope>NUCLEOTIDE SEQUENCE [LARGE SCALE GENOMIC DNA]</scope>
    <source>
        <strain evidence="1 2">NIH1004</strain>
    </source>
</reference>
<keyword evidence="2" id="KW-1185">Reference proteome</keyword>
<gene>
    <name evidence="1" type="ORF">EYZ11_001310</name>
</gene>
<proteinExistence type="predicted"/>
<accession>A0A4S3JUY2</accession>
<dbReference type="EMBL" id="SOSA01000023">
    <property type="protein sequence ID" value="THC99222.1"/>
    <property type="molecule type" value="Genomic_DNA"/>
</dbReference>
<dbReference type="Proteomes" id="UP000308092">
    <property type="component" value="Unassembled WGS sequence"/>
</dbReference>
<organism evidence="1 2">
    <name type="scientific">Aspergillus tanneri</name>
    <dbReference type="NCBI Taxonomy" id="1220188"/>
    <lineage>
        <taxon>Eukaryota</taxon>
        <taxon>Fungi</taxon>
        <taxon>Dikarya</taxon>
        <taxon>Ascomycota</taxon>
        <taxon>Pezizomycotina</taxon>
        <taxon>Eurotiomycetes</taxon>
        <taxon>Eurotiomycetidae</taxon>
        <taxon>Eurotiales</taxon>
        <taxon>Aspergillaceae</taxon>
        <taxon>Aspergillus</taxon>
        <taxon>Aspergillus subgen. Circumdati</taxon>
    </lineage>
</organism>
<sequence length="74" mass="8304">MAASFKGNHFSAGELTMKIEFHWIRLVPAIPLRRCYVLKLQACKDASLASVRKLGRCQGDNHAFLLPQDDDSTD</sequence>
<protein>
    <submittedName>
        <fullName evidence="1">Uncharacterized protein</fullName>
    </submittedName>
</protein>
<name>A0A4S3JUY2_9EURO</name>
<dbReference type="VEuPathDB" id="FungiDB:EYZ11_001310"/>
<dbReference type="AlphaFoldDB" id="A0A4S3JUY2"/>
<evidence type="ECO:0000313" key="1">
    <source>
        <dbReference type="EMBL" id="THC99222.1"/>
    </source>
</evidence>
<evidence type="ECO:0000313" key="2">
    <source>
        <dbReference type="Proteomes" id="UP000308092"/>
    </source>
</evidence>